<dbReference type="AlphaFoldDB" id="A0AAN8FDW9"/>
<evidence type="ECO:0000313" key="2">
    <source>
        <dbReference type="Proteomes" id="UP001331761"/>
    </source>
</evidence>
<keyword evidence="2" id="KW-1185">Reference proteome</keyword>
<dbReference type="Gene3D" id="2.60.40.1180">
    <property type="entry name" value="Golgi alpha-mannosidase II"/>
    <property type="match status" value="1"/>
</dbReference>
<proteinExistence type="predicted"/>
<dbReference type="EMBL" id="WIXE01010780">
    <property type="protein sequence ID" value="KAK5977306.1"/>
    <property type="molecule type" value="Genomic_DNA"/>
</dbReference>
<organism evidence="1 2">
    <name type="scientific">Trichostrongylus colubriformis</name>
    <name type="common">Black scour worm</name>
    <dbReference type="NCBI Taxonomy" id="6319"/>
    <lineage>
        <taxon>Eukaryota</taxon>
        <taxon>Metazoa</taxon>
        <taxon>Ecdysozoa</taxon>
        <taxon>Nematoda</taxon>
        <taxon>Chromadorea</taxon>
        <taxon>Rhabditida</taxon>
        <taxon>Rhabditina</taxon>
        <taxon>Rhabditomorpha</taxon>
        <taxon>Strongyloidea</taxon>
        <taxon>Trichostrongylidae</taxon>
        <taxon>Trichostrongylus</taxon>
    </lineage>
</organism>
<gene>
    <name evidence="1" type="ORF">GCK32_021899</name>
</gene>
<comment type="caution">
    <text evidence="1">The sequence shown here is derived from an EMBL/GenBank/DDBJ whole genome shotgun (WGS) entry which is preliminary data.</text>
</comment>
<protein>
    <submittedName>
        <fullName evidence="1">Uncharacterized protein</fullName>
    </submittedName>
</protein>
<reference evidence="1 2" key="1">
    <citation type="submission" date="2019-10" db="EMBL/GenBank/DDBJ databases">
        <title>Assembly and Annotation for the nematode Trichostrongylus colubriformis.</title>
        <authorList>
            <person name="Martin J."/>
        </authorList>
    </citation>
    <scope>NUCLEOTIDE SEQUENCE [LARGE SCALE GENOMIC DNA]</scope>
    <source>
        <strain evidence="1">G859</strain>
        <tissue evidence="1">Whole worm</tissue>
    </source>
</reference>
<sequence length="88" mass="9910">IHFDSIYVKPISPVLNGKLSYAVAVVTVHEEKDKQTNFSLTMTGLTNENGHLLCNLRTSEDGRHVEPSYTLTFKLRPTFLSFVKLTAE</sequence>
<name>A0AAN8FDW9_TRICO</name>
<dbReference type="Proteomes" id="UP001331761">
    <property type="component" value="Unassembled WGS sequence"/>
</dbReference>
<dbReference type="InterPro" id="IPR013780">
    <property type="entry name" value="Glyco_hydro_b"/>
</dbReference>
<evidence type="ECO:0000313" key="1">
    <source>
        <dbReference type="EMBL" id="KAK5977306.1"/>
    </source>
</evidence>
<feature type="non-terminal residue" evidence="1">
    <location>
        <position position="1"/>
    </location>
</feature>
<accession>A0AAN8FDW9</accession>